<evidence type="ECO:0000313" key="5">
    <source>
        <dbReference type="EMBL" id="KIO17390.1"/>
    </source>
</evidence>
<feature type="compositionally biased region" description="Low complexity" evidence="4">
    <location>
        <begin position="392"/>
        <end position="408"/>
    </location>
</feature>
<dbReference type="PANTHER" id="PTHR13242">
    <property type="entry name" value="EUKARYOTIC TRANSLATION INITIATION FACTOR 3"/>
    <property type="match status" value="1"/>
</dbReference>
<organism evidence="5 6">
    <name type="scientific">Tulasnella calospora MUT 4182</name>
    <dbReference type="NCBI Taxonomy" id="1051891"/>
    <lineage>
        <taxon>Eukaryota</taxon>
        <taxon>Fungi</taxon>
        <taxon>Dikarya</taxon>
        <taxon>Basidiomycota</taxon>
        <taxon>Agaricomycotina</taxon>
        <taxon>Agaricomycetes</taxon>
        <taxon>Cantharellales</taxon>
        <taxon>Tulasnellaceae</taxon>
        <taxon>Tulasnella</taxon>
    </lineage>
</organism>
<dbReference type="GO" id="GO:0003743">
    <property type="term" value="F:translation initiation factor activity"/>
    <property type="evidence" value="ECO:0007669"/>
    <property type="project" value="UniProtKB-KW"/>
</dbReference>
<dbReference type="STRING" id="1051891.A0A0C3PRV5"/>
<feature type="region of interest" description="Disordered" evidence="4">
    <location>
        <begin position="389"/>
        <end position="426"/>
    </location>
</feature>
<protein>
    <recommendedName>
        <fullName evidence="7">PCI domain-containing protein</fullName>
    </recommendedName>
</protein>
<gene>
    <name evidence="5" type="ORF">M407DRAFT_12366</name>
</gene>
<evidence type="ECO:0000313" key="6">
    <source>
        <dbReference type="Proteomes" id="UP000054248"/>
    </source>
</evidence>
<dbReference type="GO" id="GO:0005852">
    <property type="term" value="C:eukaryotic translation initiation factor 3 complex"/>
    <property type="evidence" value="ECO:0007669"/>
    <property type="project" value="InterPro"/>
</dbReference>
<keyword evidence="1" id="KW-0963">Cytoplasm</keyword>
<evidence type="ECO:0000256" key="3">
    <source>
        <dbReference type="ARBA" id="ARBA00022917"/>
    </source>
</evidence>
<keyword evidence="3" id="KW-0648">Protein biosynthesis</keyword>
<dbReference type="Proteomes" id="UP000054248">
    <property type="component" value="Unassembled WGS sequence"/>
</dbReference>
<dbReference type="InterPro" id="IPR019382">
    <property type="entry name" value="eIF3l"/>
</dbReference>
<sequence>MAAHRPTYYEEFEDEVNDGNLDIAIGNYGQNVYDADQADVSEAALLAFQQQIAQQSALAQIPDPVKRFIIHFHEAFKHNNLQEISVAYESGWNRLTEKYYQKVEWPEAEIIAPLVDDDPIFLILYKELYFRYPDAVRTYSSILNFISRMRQYHTKSYQYDQINKMGDRMYALLAMCHALSPSRLDDNIMSVIRERFGDQYNKMVRGGPDNQTVFHELFIYSCPKFISANPPPYHDADLLQLYIAEPPLEPAQRHEAIFLADVRTLTSVPTLRSFLKLYKSLDTKRLAGLFVDPEKDDADAADAEEALIQQMMVLKLASRSVSRPDAGSSSAAPKDVGVHLGGSVVSTNDLDFVIDDNMVHIVESTVGRRFAGWFIRNAEHTQRVLDNIKSSPLPVAKPTTAPAAAAAPEQSSKPGKTVAWGGGVKA</sequence>
<keyword evidence="2" id="KW-0396">Initiation factor</keyword>
<dbReference type="OrthoDB" id="3208257at2759"/>
<reference evidence="5 6" key="1">
    <citation type="submission" date="2014-04" db="EMBL/GenBank/DDBJ databases">
        <authorList>
            <consortium name="DOE Joint Genome Institute"/>
            <person name="Kuo A."/>
            <person name="Girlanda M."/>
            <person name="Perotto S."/>
            <person name="Kohler A."/>
            <person name="Nagy L.G."/>
            <person name="Floudas D."/>
            <person name="Copeland A."/>
            <person name="Barry K.W."/>
            <person name="Cichocki N."/>
            <person name="Veneault-Fourrey C."/>
            <person name="LaButti K."/>
            <person name="Lindquist E.A."/>
            <person name="Lipzen A."/>
            <person name="Lundell T."/>
            <person name="Morin E."/>
            <person name="Murat C."/>
            <person name="Sun H."/>
            <person name="Tunlid A."/>
            <person name="Henrissat B."/>
            <person name="Grigoriev I.V."/>
            <person name="Hibbett D.S."/>
            <person name="Martin F."/>
            <person name="Nordberg H.P."/>
            <person name="Cantor M.N."/>
            <person name="Hua S.X."/>
        </authorList>
    </citation>
    <scope>NUCLEOTIDE SEQUENCE [LARGE SCALE GENOMIC DNA]</scope>
    <source>
        <strain evidence="5 6">MUT 4182</strain>
    </source>
</reference>
<evidence type="ECO:0000256" key="4">
    <source>
        <dbReference type="SAM" id="MobiDB-lite"/>
    </source>
</evidence>
<accession>A0A0C3PRV5</accession>
<dbReference type="PANTHER" id="PTHR13242:SF0">
    <property type="entry name" value="EUKARYOTIC TRANSLATION INITIATION FACTOR 3 SUBUNIT L"/>
    <property type="match status" value="1"/>
</dbReference>
<evidence type="ECO:0008006" key="7">
    <source>
        <dbReference type="Google" id="ProtNLM"/>
    </source>
</evidence>
<dbReference type="HOGENOM" id="CLU_029210_0_1_1"/>
<dbReference type="AlphaFoldDB" id="A0A0C3PRV5"/>
<reference evidence="6" key="2">
    <citation type="submission" date="2015-01" db="EMBL/GenBank/DDBJ databases">
        <title>Evolutionary Origins and Diversification of the Mycorrhizal Mutualists.</title>
        <authorList>
            <consortium name="DOE Joint Genome Institute"/>
            <consortium name="Mycorrhizal Genomics Consortium"/>
            <person name="Kohler A."/>
            <person name="Kuo A."/>
            <person name="Nagy L.G."/>
            <person name="Floudas D."/>
            <person name="Copeland A."/>
            <person name="Barry K.W."/>
            <person name="Cichocki N."/>
            <person name="Veneault-Fourrey C."/>
            <person name="LaButti K."/>
            <person name="Lindquist E.A."/>
            <person name="Lipzen A."/>
            <person name="Lundell T."/>
            <person name="Morin E."/>
            <person name="Murat C."/>
            <person name="Riley R."/>
            <person name="Ohm R."/>
            <person name="Sun H."/>
            <person name="Tunlid A."/>
            <person name="Henrissat B."/>
            <person name="Grigoriev I.V."/>
            <person name="Hibbett D.S."/>
            <person name="Martin F."/>
        </authorList>
    </citation>
    <scope>NUCLEOTIDE SEQUENCE [LARGE SCALE GENOMIC DNA]</scope>
    <source>
        <strain evidence="6">MUT 4182</strain>
    </source>
</reference>
<dbReference type="EMBL" id="KN823390">
    <property type="protein sequence ID" value="KIO17390.1"/>
    <property type="molecule type" value="Genomic_DNA"/>
</dbReference>
<proteinExistence type="predicted"/>
<evidence type="ECO:0000256" key="2">
    <source>
        <dbReference type="ARBA" id="ARBA00022540"/>
    </source>
</evidence>
<name>A0A0C3PRV5_9AGAM</name>
<evidence type="ECO:0000256" key="1">
    <source>
        <dbReference type="ARBA" id="ARBA00022490"/>
    </source>
</evidence>
<keyword evidence="6" id="KW-1185">Reference proteome</keyword>
<dbReference type="Pfam" id="PF10255">
    <property type="entry name" value="Paf67"/>
    <property type="match status" value="1"/>
</dbReference>